<evidence type="ECO:0000313" key="3">
    <source>
        <dbReference type="Proteomes" id="UP000193642"/>
    </source>
</evidence>
<reference evidence="2 3" key="1">
    <citation type="submission" date="2016-07" db="EMBL/GenBank/DDBJ databases">
        <title>Pervasive Adenine N6-methylation of Active Genes in Fungi.</title>
        <authorList>
            <consortium name="DOE Joint Genome Institute"/>
            <person name="Mondo S.J."/>
            <person name="Dannebaum R.O."/>
            <person name="Kuo R.C."/>
            <person name="Labutti K."/>
            <person name="Haridas S."/>
            <person name="Kuo A."/>
            <person name="Salamov A."/>
            <person name="Ahrendt S.R."/>
            <person name="Lipzen A."/>
            <person name="Sullivan W."/>
            <person name="Andreopoulos W.B."/>
            <person name="Clum A."/>
            <person name="Lindquist E."/>
            <person name="Daum C."/>
            <person name="Ramamoorthy G.K."/>
            <person name="Gryganskyi A."/>
            <person name="Culley D."/>
            <person name="Magnuson J.K."/>
            <person name="James T.Y."/>
            <person name="O'Malley M.A."/>
            <person name="Stajich J.E."/>
            <person name="Spatafora J.W."/>
            <person name="Visel A."/>
            <person name="Grigoriev I.V."/>
        </authorList>
    </citation>
    <scope>NUCLEOTIDE SEQUENCE [LARGE SCALE GENOMIC DNA]</scope>
    <source>
        <strain evidence="2 3">JEL800</strain>
    </source>
</reference>
<sequence>ENERYNSSTIRTSPWAHLWIVAAFSAVQLLIFTVILWSDLKSSKPVKAFTTVNILLYFTWGTSEITRLIAYSTIMNMILSLHLGLPVIQHLFPMAYPILAAEFATSVLANLAIVIPSLRPQWIYLVVLDVLIFGFDVFVVPFQKTLTYLT</sequence>
<feature type="non-terminal residue" evidence="2">
    <location>
        <position position="1"/>
    </location>
</feature>
<evidence type="ECO:0000256" key="1">
    <source>
        <dbReference type="SAM" id="Phobius"/>
    </source>
</evidence>
<dbReference type="EMBL" id="MCGO01000007">
    <property type="protein sequence ID" value="ORY50206.1"/>
    <property type="molecule type" value="Genomic_DNA"/>
</dbReference>
<dbReference type="Proteomes" id="UP000193642">
    <property type="component" value="Unassembled WGS sequence"/>
</dbReference>
<name>A0A1Y2CTI8_9FUNG</name>
<keyword evidence="1" id="KW-1133">Transmembrane helix</keyword>
<comment type="caution">
    <text evidence="2">The sequence shown here is derived from an EMBL/GenBank/DDBJ whole genome shotgun (WGS) entry which is preliminary data.</text>
</comment>
<proteinExistence type="predicted"/>
<keyword evidence="1" id="KW-0812">Transmembrane</keyword>
<gene>
    <name evidence="2" type="ORF">BCR33DRAFT_713046</name>
</gene>
<keyword evidence="3" id="KW-1185">Reference proteome</keyword>
<dbReference type="AlphaFoldDB" id="A0A1Y2CTI8"/>
<protein>
    <submittedName>
        <fullName evidence="2">Uncharacterized protein</fullName>
    </submittedName>
</protein>
<feature type="transmembrane region" description="Helical" evidence="1">
    <location>
        <begin position="122"/>
        <end position="142"/>
    </location>
</feature>
<feature type="transmembrane region" description="Helical" evidence="1">
    <location>
        <begin position="16"/>
        <end position="37"/>
    </location>
</feature>
<organism evidence="2 3">
    <name type="scientific">Rhizoclosmatium globosum</name>
    <dbReference type="NCBI Taxonomy" id="329046"/>
    <lineage>
        <taxon>Eukaryota</taxon>
        <taxon>Fungi</taxon>
        <taxon>Fungi incertae sedis</taxon>
        <taxon>Chytridiomycota</taxon>
        <taxon>Chytridiomycota incertae sedis</taxon>
        <taxon>Chytridiomycetes</taxon>
        <taxon>Chytridiales</taxon>
        <taxon>Chytriomycetaceae</taxon>
        <taxon>Rhizoclosmatium</taxon>
    </lineage>
</organism>
<accession>A0A1Y2CTI8</accession>
<evidence type="ECO:0000313" key="2">
    <source>
        <dbReference type="EMBL" id="ORY50206.1"/>
    </source>
</evidence>
<feature type="transmembrane region" description="Helical" evidence="1">
    <location>
        <begin position="94"/>
        <end position="115"/>
    </location>
</feature>
<keyword evidence="1" id="KW-0472">Membrane</keyword>